<dbReference type="InterPro" id="IPR016192">
    <property type="entry name" value="APOBEC/CMP_deaminase_Zn-bd"/>
</dbReference>
<keyword evidence="2" id="KW-0862">Zinc</keyword>
<evidence type="ECO:0000259" key="4">
    <source>
        <dbReference type="PROSITE" id="PS51747"/>
    </source>
</evidence>
<dbReference type="Gene3D" id="3.40.140.10">
    <property type="entry name" value="Cytidine Deaminase, domain 2"/>
    <property type="match status" value="1"/>
</dbReference>
<dbReference type="PANTHER" id="PTHR11079">
    <property type="entry name" value="CYTOSINE DEAMINASE FAMILY MEMBER"/>
    <property type="match status" value="1"/>
</dbReference>
<protein>
    <submittedName>
        <fullName evidence="5">tRNA-specific adenosine deaminase</fullName>
    </submittedName>
</protein>
<feature type="domain" description="CMP/dCMP-type deaminase" evidence="4">
    <location>
        <begin position="46"/>
        <end position="176"/>
    </location>
</feature>
<dbReference type="OrthoDB" id="408702at2759"/>
<dbReference type="SUPFAM" id="SSF53927">
    <property type="entry name" value="Cytidine deaminase-like"/>
    <property type="match status" value="1"/>
</dbReference>
<proteinExistence type="predicted"/>
<dbReference type="InterPro" id="IPR002125">
    <property type="entry name" value="CMP_dCMP_dom"/>
</dbReference>
<sequence length="240" mass="26009">MLYPLSILSVILLALIHLSHGSKSPHSHAHQKSTASLDAEDTIPFEIRAYWMRKANEALSELFTPCPFAAFGTVVVNHTDTSSPLGELVCMSVNQNEQTGNPTLHGEIAAINNCSAVLAGKGLSPAEIGKAWKDLSLYTNGEPCPMCASAIRWSGFKECIYGTSIETLFNKGWGQISISTEEVFEESAELPGRTRLIGNVLANETDPYFSWQFDGDHPCPKGCGRKSDGFCGVIEGKTEL</sequence>
<accession>A0A8T9CIN5</accession>
<dbReference type="AlphaFoldDB" id="A0A8T9CIN5"/>
<dbReference type="EMBL" id="QGMK01000138">
    <property type="protein sequence ID" value="TVY83930.1"/>
    <property type="molecule type" value="Genomic_DNA"/>
</dbReference>
<evidence type="ECO:0000256" key="1">
    <source>
        <dbReference type="ARBA" id="ARBA00022723"/>
    </source>
</evidence>
<keyword evidence="3" id="KW-0732">Signal</keyword>
<dbReference type="GO" id="GO:0052717">
    <property type="term" value="F:tRNA-specific adenosine-34 deaminase activity"/>
    <property type="evidence" value="ECO:0007669"/>
    <property type="project" value="TreeGrafter"/>
</dbReference>
<keyword evidence="6" id="KW-1185">Reference proteome</keyword>
<organism evidence="5 6">
    <name type="scientific">Lachnellula suecica</name>
    <dbReference type="NCBI Taxonomy" id="602035"/>
    <lineage>
        <taxon>Eukaryota</taxon>
        <taxon>Fungi</taxon>
        <taxon>Dikarya</taxon>
        <taxon>Ascomycota</taxon>
        <taxon>Pezizomycotina</taxon>
        <taxon>Leotiomycetes</taxon>
        <taxon>Helotiales</taxon>
        <taxon>Lachnaceae</taxon>
        <taxon>Lachnellula</taxon>
    </lineage>
</organism>
<evidence type="ECO:0000256" key="2">
    <source>
        <dbReference type="ARBA" id="ARBA00022833"/>
    </source>
</evidence>
<keyword evidence="1" id="KW-0479">Metal-binding</keyword>
<feature type="signal peptide" evidence="3">
    <location>
        <begin position="1"/>
        <end position="21"/>
    </location>
</feature>
<dbReference type="PROSITE" id="PS51747">
    <property type="entry name" value="CYT_DCMP_DEAMINASES_2"/>
    <property type="match status" value="1"/>
</dbReference>
<dbReference type="Proteomes" id="UP000469558">
    <property type="component" value="Unassembled WGS sequence"/>
</dbReference>
<dbReference type="CDD" id="cd01285">
    <property type="entry name" value="nucleoside_deaminase"/>
    <property type="match status" value="1"/>
</dbReference>
<name>A0A8T9CIN5_9HELO</name>
<feature type="chain" id="PRO_5035803470" evidence="3">
    <location>
        <begin position="22"/>
        <end position="240"/>
    </location>
</feature>
<reference evidence="5 6" key="1">
    <citation type="submission" date="2018-05" db="EMBL/GenBank/DDBJ databases">
        <title>Genome sequencing and assembly of the regulated plant pathogen Lachnellula willkommii and related sister species for the development of diagnostic species identification markers.</title>
        <authorList>
            <person name="Giroux E."/>
            <person name="Bilodeau G."/>
        </authorList>
    </citation>
    <scope>NUCLEOTIDE SEQUENCE [LARGE SCALE GENOMIC DNA]</scope>
    <source>
        <strain evidence="5 6">CBS 268.59</strain>
    </source>
</reference>
<dbReference type="Pfam" id="PF00383">
    <property type="entry name" value="dCMP_cyt_deam_1"/>
    <property type="match status" value="1"/>
</dbReference>
<dbReference type="PROSITE" id="PS00903">
    <property type="entry name" value="CYT_DCMP_DEAMINASES_1"/>
    <property type="match status" value="1"/>
</dbReference>
<dbReference type="GO" id="GO:0008270">
    <property type="term" value="F:zinc ion binding"/>
    <property type="evidence" value="ECO:0007669"/>
    <property type="project" value="InterPro"/>
</dbReference>
<dbReference type="GO" id="GO:0002100">
    <property type="term" value="P:tRNA wobble adenosine to inosine editing"/>
    <property type="evidence" value="ECO:0007669"/>
    <property type="project" value="TreeGrafter"/>
</dbReference>
<dbReference type="InterPro" id="IPR016193">
    <property type="entry name" value="Cytidine_deaminase-like"/>
</dbReference>
<evidence type="ECO:0000313" key="5">
    <source>
        <dbReference type="EMBL" id="TVY83930.1"/>
    </source>
</evidence>
<dbReference type="PANTHER" id="PTHR11079:SF203">
    <property type="entry name" value="CMP_DCMP-TYPE DEAMINASE DOMAIN-CONTAINING PROTEIN"/>
    <property type="match status" value="1"/>
</dbReference>
<comment type="caution">
    <text evidence="5">The sequence shown here is derived from an EMBL/GenBank/DDBJ whole genome shotgun (WGS) entry which is preliminary data.</text>
</comment>
<gene>
    <name evidence="5" type="primary">tadA</name>
    <name evidence="5" type="ORF">LSUE1_G001998</name>
</gene>
<evidence type="ECO:0000256" key="3">
    <source>
        <dbReference type="SAM" id="SignalP"/>
    </source>
</evidence>
<evidence type="ECO:0000313" key="6">
    <source>
        <dbReference type="Proteomes" id="UP000469558"/>
    </source>
</evidence>